<evidence type="ECO:0000313" key="3">
    <source>
        <dbReference type="Proteomes" id="UP001431217"/>
    </source>
</evidence>
<feature type="transmembrane region" description="Helical" evidence="1">
    <location>
        <begin position="12"/>
        <end position="34"/>
    </location>
</feature>
<keyword evidence="3" id="KW-1185">Reference proteome</keyword>
<dbReference type="RefSeq" id="WP_249473410.1">
    <property type="nucleotide sequence ID" value="NZ_JAMBEP010000001.1"/>
</dbReference>
<keyword evidence="1" id="KW-0472">Membrane</keyword>
<sequence>MNSGFLRSNGLSVVLLIMFAASFCGQLVSGFSVLNDERIERGMAPVSPLQYLGQGQFLSATFENWESEFLQMGLYVLLTVRLRQRGSAESRPMHEEKEKIDPGPPPWPVRAGGWWRRLYAHSLSGALLLLFAAAFVAHWLGSWRQFSEEAVGKGEIPPGAWSYLGEAQFWFESFQNWQSEFLSVLTLVLLSIFLRQDKSPQSKPVAAPHSQTGT</sequence>
<dbReference type="Pfam" id="PF20554">
    <property type="entry name" value="DUF6766"/>
    <property type="match status" value="1"/>
</dbReference>
<dbReference type="EMBL" id="JAMBEP010000001">
    <property type="protein sequence ID" value="MCL1634774.1"/>
    <property type="molecule type" value="Genomic_DNA"/>
</dbReference>
<evidence type="ECO:0000256" key="1">
    <source>
        <dbReference type="SAM" id="Phobius"/>
    </source>
</evidence>
<name>A0ABT0MKM2_9GAMM</name>
<keyword evidence="1" id="KW-1133">Transmembrane helix</keyword>
<keyword evidence="1" id="KW-0812">Transmembrane</keyword>
<proteinExistence type="predicted"/>
<protein>
    <recommendedName>
        <fullName evidence="4">Transmembrane protein</fullName>
    </recommendedName>
</protein>
<dbReference type="InterPro" id="IPR046657">
    <property type="entry name" value="DUF6766"/>
</dbReference>
<gene>
    <name evidence="2" type="ORF">M2650_09040</name>
</gene>
<comment type="caution">
    <text evidence="2">The sequence shown here is derived from an EMBL/GenBank/DDBJ whole genome shotgun (WGS) entry which is preliminary data.</text>
</comment>
<dbReference type="Proteomes" id="UP001431217">
    <property type="component" value="Unassembled WGS sequence"/>
</dbReference>
<accession>A0ABT0MKM2</accession>
<feature type="transmembrane region" description="Helical" evidence="1">
    <location>
        <begin position="118"/>
        <end position="140"/>
    </location>
</feature>
<evidence type="ECO:0008006" key="4">
    <source>
        <dbReference type="Google" id="ProtNLM"/>
    </source>
</evidence>
<organism evidence="2 3">
    <name type="scientific">Luteimonas galliterrae</name>
    <dbReference type="NCBI Taxonomy" id="2940486"/>
    <lineage>
        <taxon>Bacteria</taxon>
        <taxon>Pseudomonadati</taxon>
        <taxon>Pseudomonadota</taxon>
        <taxon>Gammaproteobacteria</taxon>
        <taxon>Lysobacterales</taxon>
        <taxon>Lysobacteraceae</taxon>
        <taxon>Luteimonas</taxon>
    </lineage>
</organism>
<evidence type="ECO:0000313" key="2">
    <source>
        <dbReference type="EMBL" id="MCL1634774.1"/>
    </source>
</evidence>
<feature type="transmembrane region" description="Helical" evidence="1">
    <location>
        <begin position="177"/>
        <end position="194"/>
    </location>
</feature>
<reference evidence="2 3" key="1">
    <citation type="submission" date="2022-05" db="EMBL/GenBank/DDBJ databases">
        <title>Luteimonas sp. SX5, whole genome shotgun sequencing project.</title>
        <authorList>
            <person name="Zhao G."/>
            <person name="Shen L."/>
        </authorList>
    </citation>
    <scope>NUCLEOTIDE SEQUENCE [LARGE SCALE GENOMIC DNA]</scope>
    <source>
        <strain evidence="2 3">SX5</strain>
    </source>
</reference>